<protein>
    <submittedName>
        <fullName evidence="1">Uncharacterized protein</fullName>
    </submittedName>
</protein>
<keyword evidence="2" id="KW-1185">Reference proteome</keyword>
<dbReference type="Proteomes" id="UP000636800">
    <property type="component" value="Chromosome 1"/>
</dbReference>
<evidence type="ECO:0000313" key="1">
    <source>
        <dbReference type="EMBL" id="KAG0496945.1"/>
    </source>
</evidence>
<comment type="caution">
    <text evidence="1">The sequence shown here is derived from an EMBL/GenBank/DDBJ whole genome shotgun (WGS) entry which is preliminary data.</text>
</comment>
<dbReference type="EMBL" id="JADCNL010000001">
    <property type="protein sequence ID" value="KAG0496945.1"/>
    <property type="molecule type" value="Genomic_DNA"/>
</dbReference>
<dbReference type="OrthoDB" id="2016101at2759"/>
<dbReference type="AlphaFoldDB" id="A0A835VH87"/>
<reference evidence="1 2" key="1">
    <citation type="journal article" date="2020" name="Nat. Food">
        <title>A phased Vanilla planifolia genome enables genetic improvement of flavour and production.</title>
        <authorList>
            <person name="Hasing T."/>
            <person name="Tang H."/>
            <person name="Brym M."/>
            <person name="Khazi F."/>
            <person name="Huang T."/>
            <person name="Chambers A.H."/>
        </authorList>
    </citation>
    <scope>NUCLEOTIDE SEQUENCE [LARGE SCALE GENOMIC DNA]</scope>
    <source>
        <tissue evidence="1">Leaf</tissue>
    </source>
</reference>
<organism evidence="1 2">
    <name type="scientific">Vanilla planifolia</name>
    <name type="common">Vanilla</name>
    <dbReference type="NCBI Taxonomy" id="51239"/>
    <lineage>
        <taxon>Eukaryota</taxon>
        <taxon>Viridiplantae</taxon>
        <taxon>Streptophyta</taxon>
        <taxon>Embryophyta</taxon>
        <taxon>Tracheophyta</taxon>
        <taxon>Spermatophyta</taxon>
        <taxon>Magnoliopsida</taxon>
        <taxon>Liliopsida</taxon>
        <taxon>Asparagales</taxon>
        <taxon>Orchidaceae</taxon>
        <taxon>Vanilloideae</taxon>
        <taxon>Vanilleae</taxon>
        <taxon>Vanilla</taxon>
    </lineage>
</organism>
<evidence type="ECO:0000313" key="2">
    <source>
        <dbReference type="Proteomes" id="UP000636800"/>
    </source>
</evidence>
<accession>A0A835VH87</accession>
<name>A0A835VH87_VANPL</name>
<sequence>MARHSKVEVAGSRVEERRTDAEVEAAVVSVSENKEKDSPAVTVDFVGEAKGLSGRL</sequence>
<gene>
    <name evidence="1" type="ORF">HPP92_001636</name>
</gene>
<proteinExistence type="predicted"/>